<protein>
    <submittedName>
        <fullName evidence="3">TatD family hydrolase</fullName>
        <ecNumber evidence="3">3.1.-.-</ecNumber>
    </submittedName>
</protein>
<dbReference type="Pfam" id="PF01026">
    <property type="entry name" value="TatD_DNase"/>
    <property type="match status" value="1"/>
</dbReference>
<dbReference type="PIRSF" id="PIRSF005902">
    <property type="entry name" value="DNase_TatD"/>
    <property type="match status" value="1"/>
</dbReference>
<dbReference type="EMBL" id="JAXOJX010000016">
    <property type="protein sequence ID" value="MDZ5457319.1"/>
    <property type="molecule type" value="Genomic_DNA"/>
</dbReference>
<organism evidence="3 4">
    <name type="scientific">Azohydromonas lata</name>
    <dbReference type="NCBI Taxonomy" id="45677"/>
    <lineage>
        <taxon>Bacteria</taxon>
        <taxon>Pseudomonadati</taxon>
        <taxon>Pseudomonadota</taxon>
        <taxon>Betaproteobacteria</taxon>
        <taxon>Burkholderiales</taxon>
        <taxon>Sphaerotilaceae</taxon>
        <taxon>Azohydromonas</taxon>
    </lineage>
</organism>
<dbReference type="CDD" id="cd01310">
    <property type="entry name" value="TatD_DNAse"/>
    <property type="match status" value="1"/>
</dbReference>
<sequence>MANAVLPWIDTHCHLDAAEFEADRDAVVQRARDACLKQIVLPAVAPGNFETVRELAHRHGLSYALGIHPLYVHDAGANAVQALRDSLYRHRDDARLVAVGEIGLDFFVPGLDRALQEDLLAAQLALARELSLPVLLHSRRSVDRVLMHLRRAGVRGGIAHAFNGSAQQAHAFLDLDVRLGFGGAMTYERALQIRRLAAGLPADALVLETDAPDIPPQWLYRRADGRAEGEPTGARNEPAELPRIALTLGGLRGWDAAETAAATAANARAALPRLADLLA</sequence>
<evidence type="ECO:0000313" key="3">
    <source>
        <dbReference type="EMBL" id="MDZ5457319.1"/>
    </source>
</evidence>
<proteinExistence type="inferred from homology"/>
<dbReference type="PANTHER" id="PTHR46124:SF2">
    <property type="entry name" value="D-AMINOACYL-TRNA DEACYLASE"/>
    <property type="match status" value="1"/>
</dbReference>
<keyword evidence="4" id="KW-1185">Reference proteome</keyword>
<dbReference type="SUPFAM" id="SSF51556">
    <property type="entry name" value="Metallo-dependent hydrolases"/>
    <property type="match status" value="1"/>
</dbReference>
<dbReference type="InterPro" id="IPR001130">
    <property type="entry name" value="TatD-like"/>
</dbReference>
<dbReference type="RefSeq" id="WP_322465642.1">
    <property type="nucleotide sequence ID" value="NZ_JAXOJX010000016.1"/>
</dbReference>
<comment type="similarity">
    <text evidence="1">Belongs to the metallo-dependent hydrolases superfamily. TatD-type hydrolase family.</text>
</comment>
<dbReference type="GO" id="GO:0016787">
    <property type="term" value="F:hydrolase activity"/>
    <property type="evidence" value="ECO:0007669"/>
    <property type="project" value="UniProtKB-KW"/>
</dbReference>
<comment type="caution">
    <text evidence="3">The sequence shown here is derived from an EMBL/GenBank/DDBJ whole genome shotgun (WGS) entry which is preliminary data.</text>
</comment>
<reference evidence="3 4" key="1">
    <citation type="submission" date="2023-11" db="EMBL/GenBank/DDBJ databases">
        <title>Draft genome of Azohydromonas lata strain H1 (DSM1123), a polyhydroxyalkanoate producer.</title>
        <authorList>
            <person name="Traversa D."/>
            <person name="D'Addabbo P."/>
            <person name="Pazzani C."/>
            <person name="Manzari C."/>
            <person name="Chiara M."/>
            <person name="Scrascia M."/>
        </authorList>
    </citation>
    <scope>NUCLEOTIDE SEQUENCE [LARGE SCALE GENOMIC DNA]</scope>
    <source>
        <strain evidence="3 4">H1</strain>
    </source>
</reference>
<gene>
    <name evidence="3" type="ORF">SM757_12135</name>
</gene>
<keyword evidence="2 3" id="KW-0378">Hydrolase</keyword>
<evidence type="ECO:0000313" key="4">
    <source>
        <dbReference type="Proteomes" id="UP001293718"/>
    </source>
</evidence>
<dbReference type="Gene3D" id="3.20.20.140">
    <property type="entry name" value="Metal-dependent hydrolases"/>
    <property type="match status" value="1"/>
</dbReference>
<dbReference type="InterPro" id="IPR018228">
    <property type="entry name" value="DNase_TatD-rel_CS"/>
</dbReference>
<evidence type="ECO:0000256" key="2">
    <source>
        <dbReference type="ARBA" id="ARBA00022801"/>
    </source>
</evidence>
<accession>A0ABU5IDX7</accession>
<name>A0ABU5IDX7_9BURK</name>
<dbReference type="PROSITE" id="PS01091">
    <property type="entry name" value="TATD_3"/>
    <property type="match status" value="1"/>
</dbReference>
<dbReference type="Proteomes" id="UP001293718">
    <property type="component" value="Unassembled WGS sequence"/>
</dbReference>
<evidence type="ECO:0000256" key="1">
    <source>
        <dbReference type="ARBA" id="ARBA00009275"/>
    </source>
</evidence>
<dbReference type="EC" id="3.1.-.-" evidence="3"/>
<dbReference type="PANTHER" id="PTHR46124">
    <property type="entry name" value="D-AMINOACYL-TRNA DEACYLASE"/>
    <property type="match status" value="1"/>
</dbReference>
<dbReference type="InterPro" id="IPR032466">
    <property type="entry name" value="Metal_Hydrolase"/>
</dbReference>